<dbReference type="InterPro" id="IPR001633">
    <property type="entry name" value="EAL_dom"/>
</dbReference>
<dbReference type="PROSITE" id="PS50883">
    <property type="entry name" value="EAL"/>
    <property type="match status" value="1"/>
</dbReference>
<reference evidence="2 3" key="1">
    <citation type="submission" date="2016-12" db="EMBL/GenBank/DDBJ databases">
        <title>Draft genome sequences of strains Salinicola socius SMB35, Salinicola sp. MH3R3-1 and Chromohalobacter sp. SMB17 from the Verkhnekamsk potash mining region of Russia.</title>
        <authorList>
            <person name="Mavrodi D.V."/>
            <person name="Olsson B.E."/>
            <person name="Korsakova E.S."/>
            <person name="Pyankova A."/>
            <person name="Mavrodi O.V."/>
            <person name="Plotnikova E.G."/>
        </authorList>
    </citation>
    <scope>NUCLEOTIDE SEQUENCE [LARGE SCALE GENOMIC DNA]</scope>
    <source>
        <strain evidence="2 3">SMB35</strain>
    </source>
</reference>
<dbReference type="EMBL" id="MSDO01000004">
    <property type="protein sequence ID" value="OLO05420.1"/>
    <property type="molecule type" value="Genomic_DNA"/>
</dbReference>
<dbReference type="Pfam" id="PF00563">
    <property type="entry name" value="EAL"/>
    <property type="match status" value="1"/>
</dbReference>
<evidence type="ECO:0000259" key="1">
    <source>
        <dbReference type="PROSITE" id="PS50883"/>
    </source>
</evidence>
<dbReference type="STRING" id="404433.BTW07_05230"/>
<feature type="domain" description="EAL" evidence="1">
    <location>
        <begin position="342"/>
        <end position="595"/>
    </location>
</feature>
<dbReference type="AlphaFoldDB" id="A0A1Q8SVG0"/>
<accession>A0A1Q8SVG0</accession>
<dbReference type="Gene3D" id="3.30.70.270">
    <property type="match status" value="1"/>
</dbReference>
<protein>
    <submittedName>
        <fullName evidence="2">Sensor domain-containing phosphodiesterase</fullName>
    </submittedName>
</protein>
<dbReference type="InterPro" id="IPR029787">
    <property type="entry name" value="Nucleotide_cyclase"/>
</dbReference>
<dbReference type="SUPFAM" id="SSF141868">
    <property type="entry name" value="EAL domain-like"/>
    <property type="match status" value="1"/>
</dbReference>
<dbReference type="InterPro" id="IPR035919">
    <property type="entry name" value="EAL_sf"/>
</dbReference>
<dbReference type="InterPro" id="IPR000160">
    <property type="entry name" value="GGDEF_dom"/>
</dbReference>
<evidence type="ECO:0000313" key="3">
    <source>
        <dbReference type="Proteomes" id="UP000186878"/>
    </source>
</evidence>
<keyword evidence="3" id="KW-1185">Reference proteome</keyword>
<dbReference type="InterPro" id="IPR003018">
    <property type="entry name" value="GAF"/>
</dbReference>
<dbReference type="PANTHER" id="PTHR33121:SF19">
    <property type="entry name" value="CYCLIC DI-GMP PHOSPHODIESTERASE PA2567"/>
    <property type="match status" value="1"/>
</dbReference>
<dbReference type="SMART" id="SM00065">
    <property type="entry name" value="GAF"/>
    <property type="match status" value="1"/>
</dbReference>
<dbReference type="CDD" id="cd01948">
    <property type="entry name" value="EAL"/>
    <property type="match status" value="1"/>
</dbReference>
<dbReference type="GO" id="GO:0071111">
    <property type="term" value="F:cyclic-guanylate-specific phosphodiesterase activity"/>
    <property type="evidence" value="ECO:0007669"/>
    <property type="project" value="InterPro"/>
</dbReference>
<evidence type="ECO:0000313" key="2">
    <source>
        <dbReference type="EMBL" id="OLO05420.1"/>
    </source>
</evidence>
<dbReference type="OrthoDB" id="6597954at2"/>
<dbReference type="SMART" id="SM00052">
    <property type="entry name" value="EAL"/>
    <property type="match status" value="1"/>
</dbReference>
<gene>
    <name evidence="2" type="ORF">BTW07_05230</name>
</gene>
<dbReference type="RefSeq" id="WP_075569104.1">
    <property type="nucleotide sequence ID" value="NZ_MSDO01000004.1"/>
</dbReference>
<dbReference type="SMART" id="SM00267">
    <property type="entry name" value="GGDEF"/>
    <property type="match status" value="1"/>
</dbReference>
<dbReference type="SUPFAM" id="SSF55073">
    <property type="entry name" value="Nucleotide cyclase"/>
    <property type="match status" value="1"/>
</dbReference>
<dbReference type="Gene3D" id="3.20.20.450">
    <property type="entry name" value="EAL domain"/>
    <property type="match status" value="1"/>
</dbReference>
<dbReference type="Proteomes" id="UP000186878">
    <property type="component" value="Unassembled WGS sequence"/>
</dbReference>
<comment type="caution">
    <text evidence="2">The sequence shown here is derived from an EMBL/GenBank/DDBJ whole genome shotgun (WGS) entry which is preliminary data.</text>
</comment>
<dbReference type="Gene3D" id="3.30.450.40">
    <property type="match status" value="1"/>
</dbReference>
<dbReference type="Pfam" id="PF01590">
    <property type="entry name" value="GAF"/>
    <property type="match status" value="1"/>
</dbReference>
<organism evidence="2 3">
    <name type="scientific">Salinicola socius</name>
    <dbReference type="NCBI Taxonomy" id="404433"/>
    <lineage>
        <taxon>Bacteria</taxon>
        <taxon>Pseudomonadati</taxon>
        <taxon>Pseudomonadota</taxon>
        <taxon>Gammaproteobacteria</taxon>
        <taxon>Oceanospirillales</taxon>
        <taxon>Halomonadaceae</taxon>
        <taxon>Salinicola</taxon>
    </lineage>
</organism>
<dbReference type="InterPro" id="IPR043128">
    <property type="entry name" value="Rev_trsase/Diguanyl_cyclase"/>
</dbReference>
<dbReference type="InterPro" id="IPR050706">
    <property type="entry name" value="Cyclic-di-GMP_PDE-like"/>
</dbReference>
<dbReference type="InterPro" id="IPR029016">
    <property type="entry name" value="GAF-like_dom_sf"/>
</dbReference>
<sequence length="595" mass="66013">MINGSHISSVEEHERKRLSKLRQLNLLDTPPSESFDRITRIASELFNLPIAAVSLTDENRQWFKSRVGIDHWEIPRSKACCGEVADLSRVVVIPDLLESPHYRDSPLAQSGIRFYAGAPLQTYDGYLLGAMCVLGNEPRSVTEHEISMLKDLAAMVMAQIELQHAFGRLDPLTGLSNSSKFIEDLEDRARDRAGVSCFALYIELIDIAEMHSLQRVLGPACLDDVAREAAMRLQLELGVGNVIYQVGPCQYAYILESAERCLEESEALATALRLRQVLSSMPLGDAVPFVLCPMVGVAPFRLGENVPADILRTSHSACQAARDSETGVSLFSSSLDEQHFRRFELINGFRHALEDVGQLQLVYQPRVSLATGRCVGAEALIRWQHPTLGSISPDEFISLIEHTAMVRPLTDWVLRHAIRQAAVWHRRGRVLQMSVNISAANLGEPDFSARLERYLAEQALPVGALELELTESALISNTRTAREALDVLVNAGIRLAIDDFGTGYSSLAYLQKVPADVVKIDRSFVAQIDQQARSQTLIKAMISMAQELGYHVVAEGVETQESYRILQALGCDEAQGYWMGRPMTAEAFDDWLAAR</sequence>
<dbReference type="SUPFAM" id="SSF55781">
    <property type="entry name" value="GAF domain-like"/>
    <property type="match status" value="1"/>
</dbReference>
<name>A0A1Q8SVG0_9GAMM</name>
<proteinExistence type="predicted"/>
<dbReference type="PANTHER" id="PTHR33121">
    <property type="entry name" value="CYCLIC DI-GMP PHOSPHODIESTERASE PDEF"/>
    <property type="match status" value="1"/>
</dbReference>